<dbReference type="AlphaFoldDB" id="A0A061EU10"/>
<name>A0A061EU10_THECC</name>
<gene>
    <name evidence="2" type="ORF">TCM_020678</name>
</gene>
<evidence type="ECO:0000256" key="1">
    <source>
        <dbReference type="SAM" id="MobiDB-lite"/>
    </source>
</evidence>
<keyword evidence="3" id="KW-1185">Reference proteome</keyword>
<protein>
    <submittedName>
        <fullName evidence="2">Uncharacterized protein</fullName>
    </submittedName>
</protein>
<evidence type="ECO:0000313" key="3">
    <source>
        <dbReference type="Proteomes" id="UP000026915"/>
    </source>
</evidence>
<dbReference type="Proteomes" id="UP000026915">
    <property type="component" value="Chromosome 4"/>
</dbReference>
<evidence type="ECO:0000313" key="2">
    <source>
        <dbReference type="EMBL" id="EOY05759.1"/>
    </source>
</evidence>
<accession>A0A061EU10</accession>
<dbReference type="HOGENOM" id="CLU_2113376_0_0_1"/>
<dbReference type="InParanoid" id="A0A061EU10"/>
<feature type="region of interest" description="Disordered" evidence="1">
    <location>
        <begin position="95"/>
        <end position="115"/>
    </location>
</feature>
<reference evidence="2 3" key="1">
    <citation type="journal article" date="2013" name="Genome Biol.">
        <title>The genome sequence of the most widely cultivated cacao type and its use to identify candidate genes regulating pod color.</title>
        <authorList>
            <person name="Motamayor J.C."/>
            <person name="Mockaitis K."/>
            <person name="Schmutz J."/>
            <person name="Haiminen N."/>
            <person name="Iii D.L."/>
            <person name="Cornejo O."/>
            <person name="Findley S.D."/>
            <person name="Zheng P."/>
            <person name="Utro F."/>
            <person name="Royaert S."/>
            <person name="Saski C."/>
            <person name="Jenkins J."/>
            <person name="Podicheti R."/>
            <person name="Zhao M."/>
            <person name="Scheffler B.E."/>
            <person name="Stack J.C."/>
            <person name="Feltus F.A."/>
            <person name="Mustiga G.M."/>
            <person name="Amores F."/>
            <person name="Phillips W."/>
            <person name="Marelli J.P."/>
            <person name="May G.D."/>
            <person name="Shapiro H."/>
            <person name="Ma J."/>
            <person name="Bustamante C.D."/>
            <person name="Schnell R.J."/>
            <person name="Main D."/>
            <person name="Gilbert D."/>
            <person name="Parida L."/>
            <person name="Kuhn D.N."/>
        </authorList>
    </citation>
    <scope>NUCLEOTIDE SEQUENCE [LARGE SCALE GENOMIC DNA]</scope>
    <source>
        <strain evidence="3">cv. Matina 1-6</strain>
    </source>
</reference>
<dbReference type="Gramene" id="EOY05759">
    <property type="protein sequence ID" value="EOY05759"/>
    <property type="gene ID" value="TCM_020678"/>
</dbReference>
<dbReference type="EMBL" id="CM001882">
    <property type="protein sequence ID" value="EOY05759.1"/>
    <property type="molecule type" value="Genomic_DNA"/>
</dbReference>
<sequence length="115" mass="12717">MDDDKGWILTLKLHVMTDHYGSTGHMGRPSLLKLEFGIALSCLKAAFESKRNGEVNLNVTPILFKALLMLTRYQSLPGHALKALELPKITDSIDLDNSVSLSPEKENGKLSSRSH</sequence>
<organism evidence="2 3">
    <name type="scientific">Theobroma cacao</name>
    <name type="common">Cacao</name>
    <name type="synonym">Cocoa</name>
    <dbReference type="NCBI Taxonomy" id="3641"/>
    <lineage>
        <taxon>Eukaryota</taxon>
        <taxon>Viridiplantae</taxon>
        <taxon>Streptophyta</taxon>
        <taxon>Embryophyta</taxon>
        <taxon>Tracheophyta</taxon>
        <taxon>Spermatophyta</taxon>
        <taxon>Magnoliopsida</taxon>
        <taxon>eudicotyledons</taxon>
        <taxon>Gunneridae</taxon>
        <taxon>Pentapetalae</taxon>
        <taxon>rosids</taxon>
        <taxon>malvids</taxon>
        <taxon>Malvales</taxon>
        <taxon>Malvaceae</taxon>
        <taxon>Byttnerioideae</taxon>
        <taxon>Theobroma</taxon>
    </lineage>
</organism>
<proteinExistence type="predicted"/>